<dbReference type="GO" id="GO:0005829">
    <property type="term" value="C:cytosol"/>
    <property type="evidence" value="ECO:0007669"/>
    <property type="project" value="TreeGrafter"/>
</dbReference>
<dbReference type="Proteomes" id="UP000179524">
    <property type="component" value="Unassembled WGS sequence"/>
</dbReference>
<dbReference type="SMART" id="SM00479">
    <property type="entry name" value="EXOIII"/>
    <property type="match status" value="1"/>
</dbReference>
<evidence type="ECO:0000313" key="6">
    <source>
        <dbReference type="Proteomes" id="UP000179524"/>
    </source>
</evidence>
<dbReference type="AlphaFoldDB" id="A0A1S2LWU0"/>
<gene>
    <name evidence="5" type="ORF">BKP37_04490</name>
</gene>
<organism evidence="5 6">
    <name type="scientific">Anaerobacillus alkalilacustris</name>
    <dbReference type="NCBI Taxonomy" id="393763"/>
    <lineage>
        <taxon>Bacteria</taxon>
        <taxon>Bacillati</taxon>
        <taxon>Bacillota</taxon>
        <taxon>Bacilli</taxon>
        <taxon>Bacillales</taxon>
        <taxon>Bacillaceae</taxon>
        <taxon>Anaerobacillus</taxon>
    </lineage>
</organism>
<dbReference type="GO" id="GO:0008408">
    <property type="term" value="F:3'-5' exonuclease activity"/>
    <property type="evidence" value="ECO:0007669"/>
    <property type="project" value="TreeGrafter"/>
</dbReference>
<sequence length="244" mass="27869">MNMNQMFQYLKQLSGKVSPNMYASVMNQNTASNIAFVRQLQRDLKKQDILEVPFSELKLVVFDLETTGFFPNKGDQIVSIGAVKMEGEKVLEDETFYSLIHNTVGLSNEIEQLTGITKDELLKAPPVETVLSNFYQFIKSAPLVAHHASHEKSFMQHVTWTVLKTRFEHRVIDTSFLTKIVEPKTNLVSLDDCCKHFGIKIERRHHALHDAVGTAKLWSETVREIQGLGFQHLKDVYSYLATLK</sequence>
<dbReference type="SUPFAM" id="SSF53098">
    <property type="entry name" value="Ribonuclease H-like"/>
    <property type="match status" value="1"/>
</dbReference>
<reference evidence="5 6" key="1">
    <citation type="submission" date="2016-10" db="EMBL/GenBank/DDBJ databases">
        <title>Draft genome sequences of four alkaliphilic bacteria belonging to the Anaerobacillus genus.</title>
        <authorList>
            <person name="Bassil N.M."/>
            <person name="Lloyd J.R."/>
        </authorList>
    </citation>
    <scope>NUCLEOTIDE SEQUENCE [LARGE SCALE GENOMIC DNA]</scope>
    <source>
        <strain evidence="5 6">DSM 18345</strain>
    </source>
</reference>
<dbReference type="InterPro" id="IPR006054">
    <property type="entry name" value="DnaQ"/>
</dbReference>
<evidence type="ECO:0000256" key="1">
    <source>
        <dbReference type="ARBA" id="ARBA00022722"/>
    </source>
</evidence>
<dbReference type="FunFam" id="3.30.420.10:FF:000045">
    <property type="entry name" value="3'-5' exonuclease DinG"/>
    <property type="match status" value="1"/>
</dbReference>
<feature type="domain" description="Exonuclease" evidence="4">
    <location>
        <begin position="58"/>
        <end position="227"/>
    </location>
</feature>
<dbReference type="NCBIfam" id="NF005836">
    <property type="entry name" value="PRK07740.1"/>
    <property type="match status" value="1"/>
</dbReference>
<dbReference type="GO" id="GO:0003677">
    <property type="term" value="F:DNA binding"/>
    <property type="evidence" value="ECO:0007669"/>
    <property type="project" value="InterPro"/>
</dbReference>
<accession>A0A1S2LWU0</accession>
<dbReference type="InterPro" id="IPR013520">
    <property type="entry name" value="Ribonucl_H"/>
</dbReference>
<dbReference type="Pfam" id="PF00929">
    <property type="entry name" value="RNase_T"/>
    <property type="match status" value="1"/>
</dbReference>
<protein>
    <submittedName>
        <fullName evidence="5">DNA polymerase III subunit epsilon</fullName>
    </submittedName>
</protein>
<evidence type="ECO:0000256" key="2">
    <source>
        <dbReference type="ARBA" id="ARBA00022801"/>
    </source>
</evidence>
<dbReference type="RefSeq" id="WP_071308485.1">
    <property type="nucleotide sequence ID" value="NZ_MLQR01000003.1"/>
</dbReference>
<keyword evidence="1" id="KW-0540">Nuclease</keyword>
<dbReference type="GO" id="GO:0006260">
    <property type="term" value="P:DNA replication"/>
    <property type="evidence" value="ECO:0007669"/>
    <property type="project" value="InterPro"/>
</dbReference>
<keyword evidence="6" id="KW-1185">Reference proteome</keyword>
<dbReference type="EMBL" id="MLQR01000003">
    <property type="protein sequence ID" value="OIJ16794.1"/>
    <property type="molecule type" value="Genomic_DNA"/>
</dbReference>
<evidence type="ECO:0000259" key="4">
    <source>
        <dbReference type="SMART" id="SM00479"/>
    </source>
</evidence>
<proteinExistence type="predicted"/>
<dbReference type="NCBIfam" id="TIGR00573">
    <property type="entry name" value="dnaq"/>
    <property type="match status" value="1"/>
</dbReference>
<comment type="caution">
    <text evidence="5">The sequence shown here is derived from an EMBL/GenBank/DDBJ whole genome shotgun (WGS) entry which is preliminary data.</text>
</comment>
<dbReference type="InterPro" id="IPR012337">
    <property type="entry name" value="RNaseH-like_sf"/>
</dbReference>
<dbReference type="Gene3D" id="3.30.420.10">
    <property type="entry name" value="Ribonuclease H-like superfamily/Ribonuclease H"/>
    <property type="match status" value="1"/>
</dbReference>
<dbReference type="PANTHER" id="PTHR30231">
    <property type="entry name" value="DNA POLYMERASE III SUBUNIT EPSILON"/>
    <property type="match status" value="1"/>
</dbReference>
<dbReference type="InterPro" id="IPR036397">
    <property type="entry name" value="RNaseH_sf"/>
</dbReference>
<dbReference type="PANTHER" id="PTHR30231:SF4">
    <property type="entry name" value="PROTEIN NEN2"/>
    <property type="match status" value="1"/>
</dbReference>
<keyword evidence="3" id="KW-0269">Exonuclease</keyword>
<keyword evidence="2" id="KW-0378">Hydrolase</keyword>
<name>A0A1S2LWU0_9BACI</name>
<evidence type="ECO:0000256" key="3">
    <source>
        <dbReference type="ARBA" id="ARBA00022839"/>
    </source>
</evidence>
<dbReference type="GO" id="GO:0003887">
    <property type="term" value="F:DNA-directed DNA polymerase activity"/>
    <property type="evidence" value="ECO:0007669"/>
    <property type="project" value="InterPro"/>
</dbReference>
<evidence type="ECO:0000313" key="5">
    <source>
        <dbReference type="EMBL" id="OIJ16794.1"/>
    </source>
</evidence>
<dbReference type="CDD" id="cd06127">
    <property type="entry name" value="DEDDh"/>
    <property type="match status" value="1"/>
</dbReference>